<dbReference type="HOGENOM" id="CLU_018884_2_0_1"/>
<evidence type="ECO:0000256" key="2">
    <source>
        <dbReference type="ARBA" id="ARBA00004744"/>
    </source>
</evidence>
<dbReference type="FunFam" id="3.40.50.1400:FF:000006">
    <property type="entry name" value="Ferrochelatase"/>
    <property type="match status" value="1"/>
</dbReference>
<dbReference type="AlphaFoldDB" id="A0A0D3IRX4"/>
<dbReference type="Proteomes" id="UP000013827">
    <property type="component" value="Unassembled WGS sequence"/>
</dbReference>
<evidence type="ECO:0000313" key="10">
    <source>
        <dbReference type="Proteomes" id="UP000013827"/>
    </source>
</evidence>
<proteinExistence type="inferred from homology"/>
<evidence type="ECO:0000256" key="6">
    <source>
        <dbReference type="ARBA" id="ARBA00023244"/>
    </source>
</evidence>
<organism evidence="9 10">
    <name type="scientific">Emiliania huxleyi (strain CCMP1516)</name>
    <dbReference type="NCBI Taxonomy" id="280463"/>
    <lineage>
        <taxon>Eukaryota</taxon>
        <taxon>Haptista</taxon>
        <taxon>Haptophyta</taxon>
        <taxon>Prymnesiophyceae</taxon>
        <taxon>Isochrysidales</taxon>
        <taxon>Noelaerhabdaceae</taxon>
        <taxon>Emiliania</taxon>
    </lineage>
</organism>
<evidence type="ECO:0000256" key="8">
    <source>
        <dbReference type="RuleBase" id="RU004185"/>
    </source>
</evidence>
<evidence type="ECO:0000313" key="9">
    <source>
        <dbReference type="EnsemblProtists" id="EOD14009"/>
    </source>
</evidence>
<comment type="subcellular location">
    <subcellularLocation>
        <location evidence="1">Plastid</location>
        <location evidence="1">Chloroplast</location>
    </subcellularLocation>
</comment>
<dbReference type="EnsemblProtists" id="EOD14009">
    <property type="protein sequence ID" value="EOD14009"/>
    <property type="gene ID" value="EMIHUDRAFT_419645"/>
</dbReference>
<dbReference type="eggNOG" id="KOG1321">
    <property type="taxonomic scope" value="Eukaryota"/>
</dbReference>
<keyword evidence="5" id="KW-0456">Lyase</keyword>
<accession>A0A0D3IRX4</accession>
<comment type="similarity">
    <text evidence="8">Belongs to the ferrochelatase family.</text>
</comment>
<keyword evidence="10" id="KW-1185">Reference proteome</keyword>
<dbReference type="RefSeq" id="XP_005766438.1">
    <property type="nucleotide sequence ID" value="XM_005766381.1"/>
</dbReference>
<dbReference type="KEGG" id="ehx:EMIHUDRAFT_419645"/>
<evidence type="ECO:0000256" key="4">
    <source>
        <dbReference type="ARBA" id="ARBA00023133"/>
    </source>
</evidence>
<reference evidence="10" key="1">
    <citation type="journal article" date="2013" name="Nature">
        <title>Pan genome of the phytoplankton Emiliania underpins its global distribution.</title>
        <authorList>
            <person name="Read B.A."/>
            <person name="Kegel J."/>
            <person name="Klute M.J."/>
            <person name="Kuo A."/>
            <person name="Lefebvre S.C."/>
            <person name="Maumus F."/>
            <person name="Mayer C."/>
            <person name="Miller J."/>
            <person name="Monier A."/>
            <person name="Salamov A."/>
            <person name="Young J."/>
            <person name="Aguilar M."/>
            <person name="Claverie J.M."/>
            <person name="Frickenhaus S."/>
            <person name="Gonzalez K."/>
            <person name="Herman E.K."/>
            <person name="Lin Y.C."/>
            <person name="Napier J."/>
            <person name="Ogata H."/>
            <person name="Sarno A.F."/>
            <person name="Shmutz J."/>
            <person name="Schroeder D."/>
            <person name="de Vargas C."/>
            <person name="Verret F."/>
            <person name="von Dassow P."/>
            <person name="Valentin K."/>
            <person name="Van de Peer Y."/>
            <person name="Wheeler G."/>
            <person name="Dacks J.B."/>
            <person name="Delwiche C.F."/>
            <person name="Dyhrman S.T."/>
            <person name="Glockner G."/>
            <person name="John U."/>
            <person name="Richards T."/>
            <person name="Worden A.Z."/>
            <person name="Zhang X."/>
            <person name="Grigoriev I.V."/>
            <person name="Allen A.E."/>
            <person name="Bidle K."/>
            <person name="Borodovsky M."/>
            <person name="Bowler C."/>
            <person name="Brownlee C."/>
            <person name="Cock J.M."/>
            <person name="Elias M."/>
            <person name="Gladyshev V.N."/>
            <person name="Groth M."/>
            <person name="Guda C."/>
            <person name="Hadaegh A."/>
            <person name="Iglesias-Rodriguez M.D."/>
            <person name="Jenkins J."/>
            <person name="Jones B.M."/>
            <person name="Lawson T."/>
            <person name="Leese F."/>
            <person name="Lindquist E."/>
            <person name="Lobanov A."/>
            <person name="Lomsadze A."/>
            <person name="Malik S.B."/>
            <person name="Marsh M.E."/>
            <person name="Mackinder L."/>
            <person name="Mock T."/>
            <person name="Mueller-Roeber B."/>
            <person name="Pagarete A."/>
            <person name="Parker M."/>
            <person name="Probert I."/>
            <person name="Quesneville H."/>
            <person name="Raines C."/>
            <person name="Rensing S.A."/>
            <person name="Riano-Pachon D.M."/>
            <person name="Richier S."/>
            <person name="Rokitta S."/>
            <person name="Shiraiwa Y."/>
            <person name="Soanes D.M."/>
            <person name="van der Giezen M."/>
            <person name="Wahlund T.M."/>
            <person name="Williams B."/>
            <person name="Wilson W."/>
            <person name="Wolfe G."/>
            <person name="Wurch L.L."/>
        </authorList>
    </citation>
    <scope>NUCLEOTIDE SEQUENCE</scope>
</reference>
<dbReference type="PaxDb" id="2903-EOD14009"/>
<evidence type="ECO:0000256" key="1">
    <source>
        <dbReference type="ARBA" id="ARBA00004229"/>
    </source>
</evidence>
<dbReference type="PANTHER" id="PTHR11108">
    <property type="entry name" value="FERROCHELATASE"/>
    <property type="match status" value="1"/>
</dbReference>
<dbReference type="InterPro" id="IPR001015">
    <property type="entry name" value="Ferrochelatase"/>
</dbReference>
<dbReference type="NCBIfam" id="TIGR00109">
    <property type="entry name" value="hemH"/>
    <property type="match status" value="1"/>
</dbReference>
<dbReference type="Pfam" id="PF00762">
    <property type="entry name" value="Ferrochelatase"/>
    <property type="match status" value="1"/>
</dbReference>
<dbReference type="CDD" id="cd00419">
    <property type="entry name" value="Ferrochelatase_C"/>
    <property type="match status" value="1"/>
</dbReference>
<keyword evidence="6" id="KW-0627">Porphyrin biosynthesis</keyword>
<evidence type="ECO:0000256" key="7">
    <source>
        <dbReference type="ARBA" id="ARBA00049380"/>
    </source>
</evidence>
<comment type="catalytic activity">
    <reaction evidence="7">
        <text>heme b + 2 H(+) = protoporphyrin IX + Fe(2+)</text>
        <dbReference type="Rhea" id="RHEA:22584"/>
        <dbReference type="ChEBI" id="CHEBI:15378"/>
        <dbReference type="ChEBI" id="CHEBI:29033"/>
        <dbReference type="ChEBI" id="CHEBI:57306"/>
        <dbReference type="ChEBI" id="CHEBI:60344"/>
        <dbReference type="EC" id="4.98.1.1"/>
    </reaction>
</comment>
<reference evidence="9" key="2">
    <citation type="submission" date="2024-10" db="UniProtKB">
        <authorList>
            <consortium name="EnsemblProtists"/>
        </authorList>
    </citation>
    <scope>IDENTIFICATION</scope>
</reference>
<sequence>MLALALALASSAFSLRLPSQPPAAAAHVALRRALAPPRTAVAAAAATSTPFEFDELGDSWSASGGSSVGVLLLSVGSPETPDDVEEYLYNVFCDPEIVTLPPLLSWLKKPLAWFVAKSRAAEARAAMAEVGGESPQVATVRRQAEALQRTLVARGVDASLFIAMRYWRPYAEEAVAQMKAQNVTRLVILPLYPHFSISTSGSALRVLERMLYNTPGFPTKSTVVPSWFNRKGYVDASARAVQKALASLPEAERQTAQVVYSAQGLPRKYVEFLGDPYLGQAVLTTQVESGVALLSEELRARGVSNPHTLSYQGQVGPSAVPWTEPSTADVITQLGADGTRALVLVPISFVFEHMGTLNEMDRELAAVAEQAGITSFARVETLGTDPDFIDALASVVQEALP</sequence>
<dbReference type="STRING" id="2903.R1DZC1"/>
<dbReference type="CDD" id="cd03411">
    <property type="entry name" value="Ferrochelatase_N"/>
    <property type="match status" value="1"/>
</dbReference>
<evidence type="ECO:0008006" key="11">
    <source>
        <dbReference type="Google" id="ProtNLM"/>
    </source>
</evidence>
<keyword evidence="3" id="KW-0408">Iron</keyword>
<dbReference type="GO" id="GO:0005739">
    <property type="term" value="C:mitochondrion"/>
    <property type="evidence" value="ECO:0007669"/>
    <property type="project" value="TreeGrafter"/>
</dbReference>
<keyword evidence="4" id="KW-0350">Heme biosynthesis</keyword>
<dbReference type="GeneID" id="17260159"/>
<dbReference type="GO" id="GO:0009507">
    <property type="term" value="C:chloroplast"/>
    <property type="evidence" value="ECO:0007669"/>
    <property type="project" value="UniProtKB-SubCell"/>
</dbReference>
<dbReference type="PANTHER" id="PTHR11108:SF1">
    <property type="entry name" value="FERROCHELATASE, MITOCHONDRIAL"/>
    <property type="match status" value="1"/>
</dbReference>
<evidence type="ECO:0000256" key="3">
    <source>
        <dbReference type="ARBA" id="ARBA00023004"/>
    </source>
</evidence>
<dbReference type="UniPathway" id="UPA00252"/>
<name>A0A0D3IRX4_EMIH1</name>
<dbReference type="GO" id="GO:0006783">
    <property type="term" value="P:heme biosynthetic process"/>
    <property type="evidence" value="ECO:0007669"/>
    <property type="project" value="UniProtKB-KW"/>
</dbReference>
<dbReference type="SUPFAM" id="SSF53800">
    <property type="entry name" value="Chelatase"/>
    <property type="match status" value="1"/>
</dbReference>
<dbReference type="OMA" id="RFLSGYC"/>
<dbReference type="HAMAP" id="MF_00323">
    <property type="entry name" value="Ferrochelatase"/>
    <property type="match status" value="1"/>
</dbReference>
<dbReference type="InterPro" id="IPR033659">
    <property type="entry name" value="Ferrochelatase_N"/>
</dbReference>
<dbReference type="GO" id="GO:0004325">
    <property type="term" value="F:ferrochelatase activity"/>
    <property type="evidence" value="ECO:0007669"/>
    <property type="project" value="UniProtKB-EC"/>
</dbReference>
<evidence type="ECO:0000256" key="5">
    <source>
        <dbReference type="ARBA" id="ARBA00023239"/>
    </source>
</evidence>
<dbReference type="Gene3D" id="3.40.50.1400">
    <property type="match status" value="2"/>
</dbReference>
<dbReference type="InterPro" id="IPR033644">
    <property type="entry name" value="Ferrochelatase_C"/>
</dbReference>
<comment type="pathway">
    <text evidence="2">Porphyrin-containing compound metabolism; protoheme biosynthesis.</text>
</comment>
<protein>
    <recommendedName>
        <fullName evidence="11">Ferrochelatase</fullName>
    </recommendedName>
</protein>